<dbReference type="AlphaFoldDB" id="A0A7J7IX90"/>
<organism evidence="2 3">
    <name type="scientific">Bugula neritina</name>
    <name type="common">Brown bryozoan</name>
    <name type="synonym">Sertularia neritina</name>
    <dbReference type="NCBI Taxonomy" id="10212"/>
    <lineage>
        <taxon>Eukaryota</taxon>
        <taxon>Metazoa</taxon>
        <taxon>Spiralia</taxon>
        <taxon>Lophotrochozoa</taxon>
        <taxon>Bryozoa</taxon>
        <taxon>Gymnolaemata</taxon>
        <taxon>Cheilostomatida</taxon>
        <taxon>Flustrina</taxon>
        <taxon>Buguloidea</taxon>
        <taxon>Bugulidae</taxon>
        <taxon>Bugula</taxon>
    </lineage>
</organism>
<sequence>MEEIRDIIRGVENFRRCGSPSLHDEMEQLVDRLPVEGNMTWTKIIMIMAIFLELAETDYHHGDMDRIEALIRTAEQVFELAEITVWITNNGEAEEELMRQLAVASTSRLRRYIDKEVRRLAKRQDQFGAECRRREQEEIAARMAEGQPLAAAQGEEDAAEEEPMHAPEHQEEVPSQPIPPTTPRSSTRQSTNPRSFNTGDAAQALLNLAGKLHNQPELQAKMSEELHHQETQSRSLNQLAKG</sequence>
<reference evidence="2" key="1">
    <citation type="submission" date="2020-06" db="EMBL/GenBank/DDBJ databases">
        <title>Draft genome of Bugula neritina, a colonial animal packing powerful symbionts and potential medicines.</title>
        <authorList>
            <person name="Rayko M."/>
        </authorList>
    </citation>
    <scope>NUCLEOTIDE SEQUENCE [LARGE SCALE GENOMIC DNA]</scope>
    <source>
        <strain evidence="2">Kwan_BN1</strain>
    </source>
</reference>
<feature type="compositionally biased region" description="Polar residues" evidence="1">
    <location>
        <begin position="232"/>
        <end position="242"/>
    </location>
</feature>
<proteinExistence type="predicted"/>
<comment type="caution">
    <text evidence="2">The sequence shown here is derived from an EMBL/GenBank/DDBJ whole genome shotgun (WGS) entry which is preliminary data.</text>
</comment>
<evidence type="ECO:0000313" key="2">
    <source>
        <dbReference type="EMBL" id="KAF6018146.1"/>
    </source>
</evidence>
<protein>
    <submittedName>
        <fullName evidence="2">Uncharacterized protein</fullName>
    </submittedName>
</protein>
<evidence type="ECO:0000256" key="1">
    <source>
        <dbReference type="SAM" id="MobiDB-lite"/>
    </source>
</evidence>
<evidence type="ECO:0000313" key="3">
    <source>
        <dbReference type="Proteomes" id="UP000593567"/>
    </source>
</evidence>
<feature type="region of interest" description="Disordered" evidence="1">
    <location>
        <begin position="147"/>
        <end position="242"/>
    </location>
</feature>
<name>A0A7J7IX90_BUGNE</name>
<dbReference type="EMBL" id="VXIV02003332">
    <property type="protein sequence ID" value="KAF6018146.1"/>
    <property type="molecule type" value="Genomic_DNA"/>
</dbReference>
<accession>A0A7J7IX90</accession>
<feature type="compositionally biased region" description="Basic and acidic residues" evidence="1">
    <location>
        <begin position="162"/>
        <end position="172"/>
    </location>
</feature>
<gene>
    <name evidence="2" type="ORF">EB796_023536</name>
</gene>
<keyword evidence="3" id="KW-1185">Reference proteome</keyword>
<feature type="compositionally biased region" description="Low complexity" evidence="1">
    <location>
        <begin position="183"/>
        <end position="195"/>
    </location>
</feature>
<feature type="compositionally biased region" description="Basic and acidic residues" evidence="1">
    <location>
        <begin position="222"/>
        <end position="231"/>
    </location>
</feature>
<dbReference type="Proteomes" id="UP000593567">
    <property type="component" value="Unassembled WGS sequence"/>
</dbReference>